<comment type="cofactor">
    <cofactor evidence="1">
        <name>FMN</name>
        <dbReference type="ChEBI" id="CHEBI:58210"/>
    </cofactor>
</comment>
<keyword evidence="5 7" id="KW-0560">Oxidoreductase</keyword>
<name>A0A9E2W7A9_9BACT</name>
<sequence length="357" mass="39500">MAKLFETLTIKEVTFRNRIVVSPMCEYSSVDGFANDWHLVHLGSRAVGGAGLIITEATAVNPEGRISPDDLGIWKDEHIEKLEQIVEFIHEHGAVAGIQLAHAGRKASSLSPWKGATQIRVKDGGWQTVAPSEIPFQEHYEKPKALTVDEIKKLAIDFKEAAKRAVKAGFKVIEIHAAHGYLIHEFLSPLSNHRSDEYGGSFENRIRFLLEIIEAIHTEWPKSNPLFVRISGSDWVDGGWNIEESVKLAAMLKAEGVDLIDTSSGGLSHEQKIPLSPGYQVPFAEKIKEETGILTGAVGLITTAEHAESILQNGQADVIVMARELLRDPYFPLHAAQTLGVDIPWPSQYERAKPRKK</sequence>
<feature type="domain" description="NADH:flavin oxidoreductase/NADH oxidase N-terminal" evidence="6">
    <location>
        <begin position="3"/>
        <end position="338"/>
    </location>
</feature>
<dbReference type="Proteomes" id="UP000812270">
    <property type="component" value="Unassembled WGS sequence"/>
</dbReference>
<evidence type="ECO:0000256" key="3">
    <source>
        <dbReference type="ARBA" id="ARBA00022643"/>
    </source>
</evidence>
<keyword evidence="3" id="KW-0288">FMN</keyword>
<proteinExistence type="predicted"/>
<protein>
    <submittedName>
        <fullName evidence="7">NADPH dehydrogenase NamA</fullName>
        <ecNumber evidence="7">1.6.99.1</ecNumber>
    </submittedName>
</protein>
<reference evidence="7" key="1">
    <citation type="submission" date="2021-06" db="EMBL/GenBank/DDBJ databases">
        <authorList>
            <person name="Huq M.A."/>
        </authorList>
    </citation>
    <scope>NUCLEOTIDE SEQUENCE</scope>
    <source>
        <strain evidence="7">MAH-26</strain>
    </source>
</reference>
<evidence type="ECO:0000256" key="4">
    <source>
        <dbReference type="ARBA" id="ARBA00022857"/>
    </source>
</evidence>
<dbReference type="AlphaFoldDB" id="A0A9E2W7A9"/>
<comment type="caution">
    <text evidence="7">The sequence shown here is derived from an EMBL/GenBank/DDBJ whole genome shotgun (WGS) entry which is preliminary data.</text>
</comment>
<evidence type="ECO:0000259" key="6">
    <source>
        <dbReference type="Pfam" id="PF00724"/>
    </source>
</evidence>
<keyword evidence="2" id="KW-0285">Flavoprotein</keyword>
<dbReference type="RefSeq" id="WP_217789869.1">
    <property type="nucleotide sequence ID" value="NZ_JAHSPG010000002.1"/>
</dbReference>
<organism evidence="7 8">
    <name type="scientific">Pinibacter aurantiacus</name>
    <dbReference type="NCBI Taxonomy" id="2851599"/>
    <lineage>
        <taxon>Bacteria</taxon>
        <taxon>Pseudomonadati</taxon>
        <taxon>Bacteroidota</taxon>
        <taxon>Chitinophagia</taxon>
        <taxon>Chitinophagales</taxon>
        <taxon>Chitinophagaceae</taxon>
        <taxon>Pinibacter</taxon>
    </lineage>
</organism>
<dbReference type="GO" id="GO:0003959">
    <property type="term" value="F:NADPH dehydrogenase activity"/>
    <property type="evidence" value="ECO:0007669"/>
    <property type="project" value="UniProtKB-EC"/>
</dbReference>
<keyword evidence="4" id="KW-0521">NADP</keyword>
<evidence type="ECO:0000256" key="1">
    <source>
        <dbReference type="ARBA" id="ARBA00001917"/>
    </source>
</evidence>
<dbReference type="GO" id="GO:0050661">
    <property type="term" value="F:NADP binding"/>
    <property type="evidence" value="ECO:0007669"/>
    <property type="project" value="InterPro"/>
</dbReference>
<evidence type="ECO:0000313" key="7">
    <source>
        <dbReference type="EMBL" id="MBV4356311.1"/>
    </source>
</evidence>
<dbReference type="NCBIfam" id="NF010047">
    <property type="entry name" value="PRK13523.1"/>
    <property type="match status" value="1"/>
</dbReference>
<evidence type="ECO:0000256" key="2">
    <source>
        <dbReference type="ARBA" id="ARBA00022630"/>
    </source>
</evidence>
<dbReference type="Pfam" id="PF00724">
    <property type="entry name" value="Oxidored_FMN"/>
    <property type="match status" value="1"/>
</dbReference>
<accession>A0A9E2W7A9</accession>
<dbReference type="EMBL" id="JAHSPG010000002">
    <property type="protein sequence ID" value="MBV4356311.1"/>
    <property type="molecule type" value="Genomic_DNA"/>
</dbReference>
<dbReference type="GO" id="GO:0010181">
    <property type="term" value="F:FMN binding"/>
    <property type="evidence" value="ECO:0007669"/>
    <property type="project" value="InterPro"/>
</dbReference>
<evidence type="ECO:0000256" key="5">
    <source>
        <dbReference type="ARBA" id="ARBA00023002"/>
    </source>
</evidence>
<dbReference type="PANTHER" id="PTHR43303">
    <property type="entry name" value="NADPH DEHYDROGENASE C23G7.10C-RELATED"/>
    <property type="match status" value="1"/>
</dbReference>
<dbReference type="EC" id="1.6.99.1" evidence="7"/>
<dbReference type="InterPro" id="IPR001155">
    <property type="entry name" value="OxRdtase_FMN_N"/>
</dbReference>
<dbReference type="InterPro" id="IPR044152">
    <property type="entry name" value="YqjM-like"/>
</dbReference>
<keyword evidence="8" id="KW-1185">Reference proteome</keyword>
<dbReference type="CDD" id="cd02932">
    <property type="entry name" value="OYE_YqiM_FMN"/>
    <property type="match status" value="1"/>
</dbReference>
<gene>
    <name evidence="7" type="primary">namA</name>
    <name evidence="7" type="ORF">KTO63_04065</name>
</gene>
<dbReference type="PANTHER" id="PTHR43303:SF4">
    <property type="entry name" value="NADPH DEHYDROGENASE C23G7.10C-RELATED"/>
    <property type="match status" value="1"/>
</dbReference>
<evidence type="ECO:0000313" key="8">
    <source>
        <dbReference type="Proteomes" id="UP000812270"/>
    </source>
</evidence>